<sequence length="232" mass="26111">MFYEPGVTEHGLPHDPFKACVVPRPIGWISTKNKKGQCNLAPYSQFNNLTFDPPYVMFSSNQTATGMRKDTVVNAEETGTFVWNLATWDLREAVNITAEQTSYETDEFELCNITKEQATLVDVPMVKESPVKFECEYHTTVRLPGNPPMGTVDIVIGKVIGVHIADEVLTDGLLDVKKTQPIARCGYYQYTVVRDTFEMIIPNMSADVLYGLEGNMASNRQKNKENERSSRN</sequence>
<evidence type="ECO:0000313" key="3">
    <source>
        <dbReference type="Proteomes" id="UP000326198"/>
    </source>
</evidence>
<dbReference type="SUPFAM" id="SSF50475">
    <property type="entry name" value="FMN-binding split barrel"/>
    <property type="match status" value="1"/>
</dbReference>
<dbReference type="GO" id="GO:0010181">
    <property type="term" value="F:FMN binding"/>
    <property type="evidence" value="ECO:0007669"/>
    <property type="project" value="InterPro"/>
</dbReference>
<feature type="domain" description="Flavin reductase like" evidence="1">
    <location>
        <begin position="19"/>
        <end position="175"/>
    </location>
</feature>
<protein>
    <recommendedName>
        <fullName evidence="1">Flavin reductase like domain-containing protein</fullName>
    </recommendedName>
</protein>
<dbReference type="Pfam" id="PF01613">
    <property type="entry name" value="Flavin_Reduct"/>
    <property type="match status" value="1"/>
</dbReference>
<dbReference type="EMBL" id="ML736297">
    <property type="protein sequence ID" value="KAE8374012.1"/>
    <property type="molecule type" value="Genomic_DNA"/>
</dbReference>
<dbReference type="InterPro" id="IPR012349">
    <property type="entry name" value="Split_barrel_FMN-bd"/>
</dbReference>
<proteinExistence type="predicted"/>
<accession>A0A5N7AW02</accession>
<keyword evidence="3" id="KW-1185">Reference proteome</keyword>
<dbReference type="Proteomes" id="UP000326198">
    <property type="component" value="Unassembled WGS sequence"/>
</dbReference>
<dbReference type="OrthoDB" id="298012at2759"/>
<reference evidence="2 3" key="1">
    <citation type="submission" date="2019-04" db="EMBL/GenBank/DDBJ databases">
        <title>Friends and foes A comparative genomics studyof 23 Aspergillus species from section Flavi.</title>
        <authorList>
            <consortium name="DOE Joint Genome Institute"/>
            <person name="Kjaerbolling I."/>
            <person name="Vesth T."/>
            <person name="Frisvad J.C."/>
            <person name="Nybo J.L."/>
            <person name="Theobald S."/>
            <person name="Kildgaard S."/>
            <person name="Isbrandt T."/>
            <person name="Kuo A."/>
            <person name="Sato A."/>
            <person name="Lyhne E.K."/>
            <person name="Kogle M.E."/>
            <person name="Wiebenga A."/>
            <person name="Kun R.S."/>
            <person name="Lubbers R.J."/>
            <person name="Makela M.R."/>
            <person name="Barry K."/>
            <person name="Chovatia M."/>
            <person name="Clum A."/>
            <person name="Daum C."/>
            <person name="Haridas S."/>
            <person name="He G."/>
            <person name="LaButti K."/>
            <person name="Lipzen A."/>
            <person name="Mondo S."/>
            <person name="Riley R."/>
            <person name="Salamov A."/>
            <person name="Simmons B.A."/>
            <person name="Magnuson J.K."/>
            <person name="Henrissat B."/>
            <person name="Mortensen U.H."/>
            <person name="Larsen T.O."/>
            <person name="Devries R.P."/>
            <person name="Grigoriev I.V."/>
            <person name="Machida M."/>
            <person name="Baker S.E."/>
            <person name="Andersen M.R."/>
        </authorList>
    </citation>
    <scope>NUCLEOTIDE SEQUENCE [LARGE SCALE GENOMIC DNA]</scope>
    <source>
        <strain evidence="2 3">IBT 29228</strain>
    </source>
</reference>
<gene>
    <name evidence="2" type="ORF">BDV26DRAFT_284649</name>
</gene>
<evidence type="ECO:0000313" key="2">
    <source>
        <dbReference type="EMBL" id="KAE8374012.1"/>
    </source>
</evidence>
<evidence type="ECO:0000259" key="1">
    <source>
        <dbReference type="SMART" id="SM00903"/>
    </source>
</evidence>
<dbReference type="PANTHER" id="PTHR43812">
    <property type="entry name" value="BLR2425 PROTEIN"/>
    <property type="match status" value="1"/>
</dbReference>
<dbReference type="SMART" id="SM00903">
    <property type="entry name" value="Flavin_Reduct"/>
    <property type="match status" value="1"/>
</dbReference>
<dbReference type="Gene3D" id="2.30.110.10">
    <property type="entry name" value="Electron Transport, Fmn-binding Protein, Chain A"/>
    <property type="match status" value="1"/>
</dbReference>
<name>A0A5N7AW02_9EURO</name>
<dbReference type="AlphaFoldDB" id="A0A5N7AW02"/>
<organism evidence="2 3">
    <name type="scientific">Aspergillus bertholletiae</name>
    <dbReference type="NCBI Taxonomy" id="1226010"/>
    <lineage>
        <taxon>Eukaryota</taxon>
        <taxon>Fungi</taxon>
        <taxon>Dikarya</taxon>
        <taxon>Ascomycota</taxon>
        <taxon>Pezizomycotina</taxon>
        <taxon>Eurotiomycetes</taxon>
        <taxon>Eurotiomycetidae</taxon>
        <taxon>Eurotiales</taxon>
        <taxon>Aspergillaceae</taxon>
        <taxon>Aspergillus</taxon>
        <taxon>Aspergillus subgen. Circumdati</taxon>
    </lineage>
</organism>
<dbReference type="PANTHER" id="PTHR43812:SF2">
    <property type="entry name" value="FLAVIN REDUCTASE LIKE DOMAIN-CONTAINING PROTEIN"/>
    <property type="match status" value="1"/>
</dbReference>
<dbReference type="InterPro" id="IPR002563">
    <property type="entry name" value="Flavin_Rdtase-like_dom"/>
</dbReference>